<feature type="compositionally biased region" description="Basic residues" evidence="1">
    <location>
        <begin position="142"/>
        <end position="159"/>
    </location>
</feature>
<feature type="compositionally biased region" description="Low complexity" evidence="1">
    <location>
        <begin position="131"/>
        <end position="141"/>
    </location>
</feature>
<evidence type="ECO:0000256" key="1">
    <source>
        <dbReference type="SAM" id="MobiDB-lite"/>
    </source>
</evidence>
<reference evidence="2 3" key="1">
    <citation type="submission" date="2016-04" db="EMBL/GenBank/DDBJ databases">
        <title>Genome analyses suggest a sexual origin of heterokaryosis in a supposedly ancient asexual fungus.</title>
        <authorList>
            <person name="Ropars J."/>
            <person name="Sedzielewska K."/>
            <person name="Noel J."/>
            <person name="Charron P."/>
            <person name="Farinelli L."/>
            <person name="Marton T."/>
            <person name="Kruger M."/>
            <person name="Pelin A."/>
            <person name="Brachmann A."/>
            <person name="Corradi N."/>
        </authorList>
    </citation>
    <scope>NUCLEOTIDE SEQUENCE [LARGE SCALE GENOMIC DNA]</scope>
    <source>
        <strain evidence="2 3">C2</strain>
    </source>
</reference>
<dbReference type="VEuPathDB" id="FungiDB:RhiirFUN_010433"/>
<evidence type="ECO:0000313" key="3">
    <source>
        <dbReference type="Proteomes" id="UP000233469"/>
    </source>
</evidence>
<sequence length="332" mass="37263">IAEEVFAKSVNIPFSYNSYNPKPYVYVHFSSAATKELAKRITCALKSIGLTWHKPTEVSSLCHRCGHAGCNSDKCASSRAFQHPTRPWSSNDKLRELYNKHLPPSHPAKHHNRFARPANSQQKSYADTVGRRASSQSQSRPRSSRSRSQHNNHRHRLHRPSQSELDHDIAAIDVPPLMDWQYITEQITAILEEITHLTTEFAQLQSRVKWLVEDQHSSSPIQRSSQLHASTLPETESLNQGWDNNESSDPRRLSDNLMDFSSPASPPNGPNFIAQSHIPLPPRMSLIPGPATSPQDCLSSLTATVTELTKTVQQGMAQQKQFLAARDNVNSQ</sequence>
<gene>
    <name evidence="2" type="ORF">RhiirC2_832286</name>
</gene>
<dbReference type="VEuPathDB" id="FungiDB:RhiirA1_481946"/>
<dbReference type="EMBL" id="LLXL01007462">
    <property type="protein sequence ID" value="PKK55503.1"/>
    <property type="molecule type" value="Genomic_DNA"/>
</dbReference>
<feature type="non-terminal residue" evidence="2">
    <location>
        <position position="1"/>
    </location>
</feature>
<protein>
    <submittedName>
        <fullName evidence="2">Uncharacterized protein</fullName>
    </submittedName>
</protein>
<feature type="region of interest" description="Disordered" evidence="1">
    <location>
        <begin position="98"/>
        <end position="166"/>
    </location>
</feature>
<name>A0A2N1M1M4_9GLOM</name>
<dbReference type="VEuPathDB" id="FungiDB:FUN_005585"/>
<organism evidence="2 3">
    <name type="scientific">Rhizophagus irregularis</name>
    <dbReference type="NCBI Taxonomy" id="588596"/>
    <lineage>
        <taxon>Eukaryota</taxon>
        <taxon>Fungi</taxon>
        <taxon>Fungi incertae sedis</taxon>
        <taxon>Mucoromycota</taxon>
        <taxon>Glomeromycotina</taxon>
        <taxon>Glomeromycetes</taxon>
        <taxon>Glomerales</taxon>
        <taxon>Glomeraceae</taxon>
        <taxon>Rhizophagus</taxon>
    </lineage>
</organism>
<dbReference type="AlphaFoldDB" id="A0A2N1M1M4"/>
<evidence type="ECO:0000313" key="2">
    <source>
        <dbReference type="EMBL" id="PKK55503.1"/>
    </source>
</evidence>
<feature type="compositionally biased region" description="Polar residues" evidence="1">
    <location>
        <begin position="218"/>
        <end position="247"/>
    </location>
</feature>
<feature type="region of interest" description="Disordered" evidence="1">
    <location>
        <begin position="218"/>
        <end position="270"/>
    </location>
</feature>
<proteinExistence type="predicted"/>
<comment type="caution">
    <text evidence="2">The sequence shown here is derived from an EMBL/GenBank/DDBJ whole genome shotgun (WGS) entry which is preliminary data.</text>
</comment>
<reference evidence="2 3" key="2">
    <citation type="submission" date="2017-10" db="EMBL/GenBank/DDBJ databases">
        <title>Extensive intraspecific genome diversity in a model arbuscular mycorrhizal fungus.</title>
        <authorList>
            <person name="Chen E.C.H."/>
            <person name="Morin E."/>
            <person name="Baudet D."/>
            <person name="Noel J."/>
            <person name="Ndikumana S."/>
            <person name="Charron P."/>
            <person name="St-Onge C."/>
            <person name="Giorgi J."/>
            <person name="Grigoriev I.V."/>
            <person name="Roux C."/>
            <person name="Martin F.M."/>
            <person name="Corradi N."/>
        </authorList>
    </citation>
    <scope>NUCLEOTIDE SEQUENCE [LARGE SCALE GENOMIC DNA]</scope>
    <source>
        <strain evidence="2 3">C2</strain>
    </source>
</reference>
<dbReference type="Proteomes" id="UP000233469">
    <property type="component" value="Unassembled WGS sequence"/>
</dbReference>
<accession>A0A2N1M1M4</accession>